<sequence length="186" mass="21205">MKEREDNVKKIEWSINVPIFKTSLILKQLGIAIGIPFGLIIIFLLTISDDNTYTFYAFSLITALFVLTYIFIRIIYGGKYHVGFTIDNKGIRYYTQKNHLRKNNIINTLTIILGLISGKPSITGAGILAQSRQAIFIKWGGIRRVKYCPKQYTIMIKGGTSENIGVFCTKENYLEVEELIKSRVQL</sequence>
<dbReference type="RefSeq" id="WP_091733064.1">
    <property type="nucleotide sequence ID" value="NZ_FNQE01000051.1"/>
</dbReference>
<keyword evidence="3" id="KW-1185">Reference proteome</keyword>
<accession>A0A1H3SM72</accession>
<protein>
    <submittedName>
        <fullName evidence="2">Uncharacterized protein</fullName>
    </submittedName>
</protein>
<dbReference type="OrthoDB" id="2084522at2"/>
<evidence type="ECO:0000313" key="2">
    <source>
        <dbReference type="EMBL" id="SDZ39086.1"/>
    </source>
</evidence>
<feature type="transmembrane region" description="Helical" evidence="1">
    <location>
        <begin position="53"/>
        <end position="72"/>
    </location>
</feature>
<keyword evidence="1" id="KW-1133">Transmembrane helix</keyword>
<feature type="transmembrane region" description="Helical" evidence="1">
    <location>
        <begin position="29"/>
        <end position="47"/>
    </location>
</feature>
<gene>
    <name evidence="2" type="ORF">SAMN05660462_02992</name>
</gene>
<name>A0A1H3SM72_9FIRM</name>
<dbReference type="STRING" id="415015.SAMN05660462_02992"/>
<keyword evidence="1" id="KW-0472">Membrane</keyword>
<keyword evidence="1" id="KW-0812">Transmembrane</keyword>
<dbReference type="AlphaFoldDB" id="A0A1H3SM72"/>
<evidence type="ECO:0000313" key="3">
    <source>
        <dbReference type="Proteomes" id="UP000198625"/>
    </source>
</evidence>
<reference evidence="2 3" key="1">
    <citation type="submission" date="2016-10" db="EMBL/GenBank/DDBJ databases">
        <authorList>
            <person name="de Groot N.N."/>
        </authorList>
    </citation>
    <scope>NUCLEOTIDE SEQUENCE [LARGE SCALE GENOMIC DNA]</scope>
    <source>
        <strain evidence="2 3">DSM 21650</strain>
    </source>
</reference>
<dbReference type="EMBL" id="FNQE01000051">
    <property type="protein sequence ID" value="SDZ39086.1"/>
    <property type="molecule type" value="Genomic_DNA"/>
</dbReference>
<evidence type="ECO:0000256" key="1">
    <source>
        <dbReference type="SAM" id="Phobius"/>
    </source>
</evidence>
<dbReference type="Proteomes" id="UP000198625">
    <property type="component" value="Unassembled WGS sequence"/>
</dbReference>
<organism evidence="2 3">
    <name type="scientific">Proteiniborus ethanoligenes</name>
    <dbReference type="NCBI Taxonomy" id="415015"/>
    <lineage>
        <taxon>Bacteria</taxon>
        <taxon>Bacillati</taxon>
        <taxon>Bacillota</taxon>
        <taxon>Clostridia</taxon>
        <taxon>Eubacteriales</taxon>
        <taxon>Proteiniborus</taxon>
    </lineage>
</organism>
<proteinExistence type="predicted"/>